<dbReference type="CDD" id="cd16448">
    <property type="entry name" value="RING-H2"/>
    <property type="match status" value="1"/>
</dbReference>
<dbReference type="GeneID" id="55968711"/>
<accession>A0A9P5D2N6</accession>
<name>A0A9P5D2N6_9HYPO</name>
<proteinExistence type="predicted"/>
<dbReference type="OrthoDB" id="46529at2759"/>
<gene>
    <name evidence="1" type="ORF">GMORB2_2481</name>
</gene>
<organism evidence="1 2">
    <name type="scientific">Geosmithia morbida</name>
    <dbReference type="NCBI Taxonomy" id="1094350"/>
    <lineage>
        <taxon>Eukaryota</taxon>
        <taxon>Fungi</taxon>
        <taxon>Dikarya</taxon>
        <taxon>Ascomycota</taxon>
        <taxon>Pezizomycotina</taxon>
        <taxon>Sordariomycetes</taxon>
        <taxon>Hypocreomycetidae</taxon>
        <taxon>Hypocreales</taxon>
        <taxon>Bionectriaceae</taxon>
        <taxon>Geosmithia</taxon>
    </lineage>
</organism>
<sequence length="256" mass="27322">MATCKLCRDPLVFQIEDEADKENAGKASAEEVPDDLELPCGCHFHWQCLLDESPAVTISFRCPSCESYLATDESGASGSSSTAASVASVILAKYKNEGGLQPNFDILPAITEEAYLSSHPEARPARAFQIMCSEGDVGGMVELLATIDDANDGDVSAPSVLRYQDPLSNMKTGLHLAIERGQTDVALLLLWLCSTIPDGEFPEDGRQTAQMLGVGRLAVDSNGDIRALKDSNGLTAGDHARQFAGQWVALFEAGLL</sequence>
<dbReference type="RefSeq" id="XP_035319647.1">
    <property type="nucleotide sequence ID" value="XM_035464461.1"/>
</dbReference>
<reference evidence="1" key="1">
    <citation type="submission" date="2020-03" db="EMBL/GenBank/DDBJ databases">
        <title>Site-based positive gene gene selection in Geosmithia morbida across the United States reveals a broad range of putative effectors and factors for local host and environmental adapation.</title>
        <authorList>
            <person name="Onufrak A."/>
            <person name="Murdoch R.W."/>
            <person name="Gazis R."/>
            <person name="Huff M."/>
            <person name="Staton M."/>
            <person name="Klingeman W."/>
            <person name="Hadziabdic D."/>
        </authorList>
    </citation>
    <scope>NUCLEOTIDE SEQUENCE</scope>
    <source>
        <strain evidence="1">1262</strain>
    </source>
</reference>
<evidence type="ECO:0000313" key="1">
    <source>
        <dbReference type="EMBL" id="KAF4120995.1"/>
    </source>
</evidence>
<evidence type="ECO:0000313" key="2">
    <source>
        <dbReference type="Proteomes" id="UP000749293"/>
    </source>
</evidence>
<dbReference type="AlphaFoldDB" id="A0A9P5D2N6"/>
<keyword evidence="2" id="KW-1185">Reference proteome</keyword>
<dbReference type="Proteomes" id="UP000749293">
    <property type="component" value="Unassembled WGS sequence"/>
</dbReference>
<protein>
    <submittedName>
        <fullName evidence="1">RING protein</fullName>
    </submittedName>
</protein>
<comment type="caution">
    <text evidence="1">The sequence shown here is derived from an EMBL/GenBank/DDBJ whole genome shotgun (WGS) entry which is preliminary data.</text>
</comment>
<dbReference type="EMBL" id="JAANYQ010000014">
    <property type="protein sequence ID" value="KAF4120995.1"/>
    <property type="molecule type" value="Genomic_DNA"/>
</dbReference>